<dbReference type="STRING" id="1193729.A1OE_906"/>
<dbReference type="PANTHER" id="PTHR30189:SF1">
    <property type="entry name" value="LPS-ASSEMBLY PROTEIN LPTD"/>
    <property type="match status" value="1"/>
</dbReference>
<comment type="caution">
    <text evidence="1">Lacks conserved residue(s) required for the propagation of feature annotation.</text>
</comment>
<dbReference type="Proteomes" id="UP000010077">
    <property type="component" value="Chromosome"/>
</dbReference>
<dbReference type="RefSeq" id="WP_015088588.1">
    <property type="nucleotide sequence ID" value="NC_019566.1"/>
</dbReference>
<evidence type="ECO:0000259" key="2">
    <source>
        <dbReference type="Pfam" id="PF04453"/>
    </source>
</evidence>
<protein>
    <recommendedName>
        <fullName evidence="1">LPS-assembly protein LptD</fullName>
    </recommendedName>
</protein>
<comment type="subcellular location">
    <subcellularLocation>
        <location evidence="1">Cell outer membrane</location>
    </subcellularLocation>
</comment>
<keyword evidence="1" id="KW-0998">Cell outer membrane</keyword>
<dbReference type="GO" id="GO:0043165">
    <property type="term" value="P:Gram-negative-bacterium-type cell outer membrane assembly"/>
    <property type="evidence" value="ECO:0007669"/>
    <property type="project" value="UniProtKB-UniRule"/>
</dbReference>
<comment type="subunit">
    <text evidence="1">Component of the lipopolysaccharide transport and assembly complex.</text>
</comment>
<comment type="function">
    <text evidence="1">Involved in the assembly of lipopolysaccharide (LPS) at the surface of the outer membrane.</text>
</comment>
<keyword evidence="1" id="KW-0472">Membrane</keyword>
<dbReference type="InterPro" id="IPR020889">
    <property type="entry name" value="LipoPS_assembly_LptD"/>
</dbReference>
<dbReference type="InterPro" id="IPR050218">
    <property type="entry name" value="LptD"/>
</dbReference>
<dbReference type="Pfam" id="PF04453">
    <property type="entry name" value="LptD"/>
    <property type="match status" value="1"/>
</dbReference>
<reference evidence="3 4" key="1">
    <citation type="journal article" date="2012" name="Proc. Natl. Acad. Sci. U.S.A.">
        <title>Genome streamlining and chemical defense in a coral reef symbiosis.</title>
        <authorList>
            <person name="Kwan J.C."/>
            <person name="Donia M.S."/>
            <person name="Han A.W."/>
            <person name="Hirose E."/>
            <person name="Haygood M.G."/>
            <person name="Schmidt E.W."/>
        </authorList>
    </citation>
    <scope>NUCLEOTIDE SEQUENCE [LARGE SCALE GENOMIC DNA]</scope>
    <source>
        <strain evidence="3 4">L2</strain>
    </source>
</reference>
<feature type="domain" description="LptD C-terminal" evidence="2">
    <location>
        <begin position="291"/>
        <end position="652"/>
    </location>
</feature>
<dbReference type="GO" id="GO:0009279">
    <property type="term" value="C:cell outer membrane"/>
    <property type="evidence" value="ECO:0007669"/>
    <property type="project" value="UniProtKB-SubCell"/>
</dbReference>
<evidence type="ECO:0000256" key="1">
    <source>
        <dbReference type="HAMAP-Rule" id="MF_01411"/>
    </source>
</evidence>
<organism evidence="3 4">
    <name type="scientific">Candidatus Endolissoclinum faulkneri L2</name>
    <dbReference type="NCBI Taxonomy" id="1193729"/>
    <lineage>
        <taxon>Bacteria</taxon>
        <taxon>Pseudomonadati</taxon>
        <taxon>Pseudomonadota</taxon>
        <taxon>Alphaproteobacteria</taxon>
        <taxon>Rhodospirillales</taxon>
        <taxon>Rhodospirillaceae</taxon>
        <taxon>Candidatus Endolissoclinum</taxon>
    </lineage>
</organism>
<name>K7YHN0_9PROT</name>
<dbReference type="Gene3D" id="2.60.450.10">
    <property type="entry name" value="Lipopolysaccharide (LPS) transport protein A like domain"/>
    <property type="match status" value="1"/>
</dbReference>
<dbReference type="EMBL" id="CP003539">
    <property type="protein sequence ID" value="AFX99090.1"/>
    <property type="molecule type" value="Genomic_DNA"/>
</dbReference>
<dbReference type="GO" id="GO:0015920">
    <property type="term" value="P:lipopolysaccharide transport"/>
    <property type="evidence" value="ECO:0007669"/>
    <property type="project" value="InterPro"/>
</dbReference>
<dbReference type="eggNOG" id="COG1452">
    <property type="taxonomic scope" value="Bacteria"/>
</dbReference>
<evidence type="ECO:0000313" key="3">
    <source>
        <dbReference type="EMBL" id="AFX99090.1"/>
    </source>
</evidence>
<evidence type="ECO:0000313" key="4">
    <source>
        <dbReference type="Proteomes" id="UP000010077"/>
    </source>
</evidence>
<gene>
    <name evidence="1" type="primary">lptD</name>
    <name evidence="3" type="ORF">A1OE_906</name>
</gene>
<sequence length="717" mass="81224">MTRTQIIAAILILLSVNNIVKQSKAQEANAGKKPFLLIADEIIYDESFGILTARGNVEISQNSLVLRADTISYNRKADTVIALGNVAIMQSSGQVIFSDYVELNHQLKIGTINNFRSLLVDGSRLAAVRGRRKPAYHTELEKAIFSPCSVCDKDGNKTPVWQIKALKIVHDEINKDIIYNFATFELYGFPIAFTPYFKHPDPTIKRSSGMLAPTIGLSDELGFIYGQPYYYVIDDASDLLIEPRIHSTSGSILLTNYRKQFSKGEINLDNSIAYVKQSYQNTASKDYGFEWHADWAGKIKINESWLGGFDFEQASQSSYLTHYNIKDARLLTSKLYAERFHGRNYTSLEAYKFQNLQSSIHSDDTPIILPLIQYSYVGPRDKYGGHTSLDASLLSMSKKSGKNTQRVSAVTGWELQSISDNGAIYTLNANLQTDAYYVTNAGKWLNEDKYIVGRIFPQMGLKWQYPLVKRSNQLTTLIEPIGSLFIAPLGGNPKKITNEGSQQFEFDETKLFRLNRYDDTDRVTNGSHLNYGLHAGVYGDDGSSSEILIGQSYRFYGRCSLDYGAGLEEDLSDLVGALSLRPTSWPFKLTYRFRYDPEEANLHRNEVGFYLSQPRFHFGGNYISIDSYYDNQSPISREQIELYGRLKMSDHWNIDGLLTSELSHPHNPLLRGKLGFTYTNECILFGINFQRSNISDKDIKANDRIMFRLTLTHLGEF</sequence>
<keyword evidence="1" id="KW-0732">Signal</keyword>
<dbReference type="HAMAP" id="MF_01411">
    <property type="entry name" value="LPS_assembly_LptD"/>
    <property type="match status" value="1"/>
</dbReference>
<dbReference type="KEGG" id="thal:A1OE_906"/>
<dbReference type="PANTHER" id="PTHR30189">
    <property type="entry name" value="LPS-ASSEMBLY PROTEIN"/>
    <property type="match status" value="1"/>
</dbReference>
<accession>K7YHN0</accession>
<comment type="similarity">
    <text evidence="1">Belongs to the LptD family.</text>
</comment>
<dbReference type="InterPro" id="IPR007543">
    <property type="entry name" value="LptD_C"/>
</dbReference>
<dbReference type="GO" id="GO:1990351">
    <property type="term" value="C:transporter complex"/>
    <property type="evidence" value="ECO:0007669"/>
    <property type="project" value="TreeGrafter"/>
</dbReference>
<keyword evidence="4" id="KW-1185">Reference proteome</keyword>
<proteinExistence type="inferred from homology"/>
<dbReference type="AlphaFoldDB" id="K7YHN0"/>
<dbReference type="OrthoDB" id="9760225at2"/>
<dbReference type="HOGENOM" id="CLU_009039_3_0_5"/>